<evidence type="ECO:0000256" key="1">
    <source>
        <dbReference type="SAM" id="SignalP"/>
    </source>
</evidence>
<dbReference type="AlphaFoldDB" id="A0A024G159"/>
<accession>A0A024G159</accession>
<gene>
    <name evidence="2" type="ORF">BN9_010800</name>
</gene>
<organism evidence="2 3">
    <name type="scientific">Albugo candida</name>
    <dbReference type="NCBI Taxonomy" id="65357"/>
    <lineage>
        <taxon>Eukaryota</taxon>
        <taxon>Sar</taxon>
        <taxon>Stramenopiles</taxon>
        <taxon>Oomycota</taxon>
        <taxon>Peronosporomycetes</taxon>
        <taxon>Albuginales</taxon>
        <taxon>Albuginaceae</taxon>
        <taxon>Albugo</taxon>
    </lineage>
</organism>
<name>A0A024G159_9STRA</name>
<feature type="chain" id="PRO_5001532050" description="Secreted protein" evidence="1">
    <location>
        <begin position="17"/>
        <end position="87"/>
    </location>
</feature>
<dbReference type="Proteomes" id="UP000053237">
    <property type="component" value="Unassembled WGS sequence"/>
</dbReference>
<comment type="caution">
    <text evidence="2">The sequence shown here is derived from an EMBL/GenBank/DDBJ whole genome shotgun (WGS) entry which is preliminary data.</text>
</comment>
<keyword evidence="1" id="KW-0732">Signal</keyword>
<dbReference type="EMBL" id="CAIX01000007">
    <property type="protein sequence ID" value="CCI40296.1"/>
    <property type="molecule type" value="Genomic_DNA"/>
</dbReference>
<reference evidence="2 3" key="1">
    <citation type="submission" date="2012-05" db="EMBL/GenBank/DDBJ databases">
        <title>Recombination and specialization in a pathogen metapopulation.</title>
        <authorList>
            <person name="Gardiner A."/>
            <person name="Kemen E."/>
            <person name="Schultz-Larsen T."/>
            <person name="MacLean D."/>
            <person name="Van Oosterhout C."/>
            <person name="Jones J.D.G."/>
        </authorList>
    </citation>
    <scope>NUCLEOTIDE SEQUENCE [LARGE SCALE GENOMIC DNA]</scope>
    <source>
        <strain evidence="2 3">Ac Nc2</strain>
    </source>
</reference>
<sequence>MSILMTLLALLRPISSGLIVGMCYCVFPAVEKSNQLHVESHCVQLGSLDFNTHCLLDIGRLTCFICAMHLILFPRQSTLLRFEQNSF</sequence>
<evidence type="ECO:0000313" key="2">
    <source>
        <dbReference type="EMBL" id="CCI40296.1"/>
    </source>
</evidence>
<protein>
    <recommendedName>
        <fullName evidence="4">Secreted protein</fullName>
    </recommendedName>
</protein>
<feature type="signal peptide" evidence="1">
    <location>
        <begin position="1"/>
        <end position="16"/>
    </location>
</feature>
<keyword evidence="3" id="KW-1185">Reference proteome</keyword>
<evidence type="ECO:0000313" key="3">
    <source>
        <dbReference type="Proteomes" id="UP000053237"/>
    </source>
</evidence>
<evidence type="ECO:0008006" key="4">
    <source>
        <dbReference type="Google" id="ProtNLM"/>
    </source>
</evidence>
<proteinExistence type="predicted"/>
<dbReference type="InParanoid" id="A0A024G159"/>